<organism evidence="8 9">
    <name type="scientific">Mizuhopecten yessoensis</name>
    <name type="common">Japanese scallop</name>
    <name type="synonym">Patinopecten yessoensis</name>
    <dbReference type="NCBI Taxonomy" id="6573"/>
    <lineage>
        <taxon>Eukaryota</taxon>
        <taxon>Metazoa</taxon>
        <taxon>Spiralia</taxon>
        <taxon>Lophotrochozoa</taxon>
        <taxon>Mollusca</taxon>
        <taxon>Bivalvia</taxon>
        <taxon>Autobranchia</taxon>
        <taxon>Pteriomorphia</taxon>
        <taxon>Pectinida</taxon>
        <taxon>Pectinoidea</taxon>
        <taxon>Pectinidae</taxon>
        <taxon>Mizuhopecten</taxon>
    </lineage>
</organism>
<reference evidence="8 9" key="1">
    <citation type="journal article" date="2017" name="Nat. Ecol. Evol.">
        <title>Scallop genome provides insights into evolution of bilaterian karyotype and development.</title>
        <authorList>
            <person name="Wang S."/>
            <person name="Zhang J."/>
            <person name="Jiao W."/>
            <person name="Li J."/>
            <person name="Xun X."/>
            <person name="Sun Y."/>
            <person name="Guo X."/>
            <person name="Huan P."/>
            <person name="Dong B."/>
            <person name="Zhang L."/>
            <person name="Hu X."/>
            <person name="Sun X."/>
            <person name="Wang J."/>
            <person name="Zhao C."/>
            <person name="Wang Y."/>
            <person name="Wang D."/>
            <person name="Huang X."/>
            <person name="Wang R."/>
            <person name="Lv J."/>
            <person name="Li Y."/>
            <person name="Zhang Z."/>
            <person name="Liu B."/>
            <person name="Lu W."/>
            <person name="Hui Y."/>
            <person name="Liang J."/>
            <person name="Zhou Z."/>
            <person name="Hou R."/>
            <person name="Li X."/>
            <person name="Liu Y."/>
            <person name="Li H."/>
            <person name="Ning X."/>
            <person name="Lin Y."/>
            <person name="Zhao L."/>
            <person name="Xing Q."/>
            <person name="Dou J."/>
            <person name="Li Y."/>
            <person name="Mao J."/>
            <person name="Guo H."/>
            <person name="Dou H."/>
            <person name="Li T."/>
            <person name="Mu C."/>
            <person name="Jiang W."/>
            <person name="Fu Q."/>
            <person name="Fu X."/>
            <person name="Miao Y."/>
            <person name="Liu J."/>
            <person name="Yu Q."/>
            <person name="Li R."/>
            <person name="Liao H."/>
            <person name="Li X."/>
            <person name="Kong Y."/>
            <person name="Jiang Z."/>
            <person name="Chourrout D."/>
            <person name="Li R."/>
            <person name="Bao Z."/>
        </authorList>
    </citation>
    <scope>NUCLEOTIDE SEQUENCE [LARGE SCALE GENOMIC DNA]</scope>
    <source>
        <strain evidence="8 9">PY_sf001</strain>
    </source>
</reference>
<keyword evidence="1" id="KW-0479">Metal-binding</keyword>
<dbReference type="PANTHER" id="PTHR10634:SF67">
    <property type="entry name" value="AN1-TYPE ZINC FINGER PROTEIN 3"/>
    <property type="match status" value="1"/>
</dbReference>
<dbReference type="AlphaFoldDB" id="A0A210R6Z3"/>
<comment type="caution">
    <text evidence="8">The sequence shown here is derived from an EMBL/GenBank/DDBJ whole genome shotgun (WGS) entry which is preliminary data.</text>
</comment>
<keyword evidence="3" id="KW-0862">Zinc</keyword>
<feature type="compositionally biased region" description="Low complexity" evidence="5">
    <location>
        <begin position="124"/>
        <end position="137"/>
    </location>
</feature>
<dbReference type="SMART" id="SM00259">
    <property type="entry name" value="ZnF_A20"/>
    <property type="match status" value="1"/>
</dbReference>
<proteinExistence type="predicted"/>
<evidence type="ECO:0000256" key="1">
    <source>
        <dbReference type="ARBA" id="ARBA00022723"/>
    </source>
</evidence>
<dbReference type="PROSITE" id="PS51039">
    <property type="entry name" value="ZF_AN1"/>
    <property type="match status" value="1"/>
</dbReference>
<sequence length="251" mass="28147">MEESKSSEPSRCPCGFWGSPSTLGLCSTCYKAHQEKTQDALKSTPDHMIRKQDSGRQLMSRSHDLESTNNTPQPSSSKASSVLTTENLSEKLQEHMKHIPVTENVCIDTSSELQTTCLTTNKNYNSANSEESNANQNGKCSDTDSAQASGSDEAKGVKRPLEPDSTPESTPEKGKQKNRKRCFQCNAKLELAQRQIGRCRCELIFCSLHRLPELHNCEFDHKEDGRLQARQKMVKPTRHLGNEFRRLESDS</sequence>
<accession>A0A210R6Z3</accession>
<feature type="compositionally biased region" description="Basic and acidic residues" evidence="5">
    <location>
        <begin position="37"/>
        <end position="54"/>
    </location>
</feature>
<evidence type="ECO:0000256" key="3">
    <source>
        <dbReference type="ARBA" id="ARBA00022833"/>
    </source>
</evidence>
<gene>
    <name evidence="8" type="ORF">KP79_PYT10090</name>
</gene>
<dbReference type="Pfam" id="PF01754">
    <property type="entry name" value="zf-A20"/>
    <property type="match status" value="1"/>
</dbReference>
<keyword evidence="2 4" id="KW-0863">Zinc-finger</keyword>
<dbReference type="SUPFAM" id="SSF57716">
    <property type="entry name" value="Glucocorticoid receptor-like (DNA-binding domain)"/>
    <property type="match status" value="1"/>
</dbReference>
<dbReference type="SUPFAM" id="SSF118310">
    <property type="entry name" value="AN1-like Zinc finger"/>
    <property type="match status" value="1"/>
</dbReference>
<dbReference type="Pfam" id="PF01428">
    <property type="entry name" value="zf-AN1"/>
    <property type="match status" value="1"/>
</dbReference>
<feature type="region of interest" description="Disordered" evidence="5">
    <location>
        <begin position="37"/>
        <end position="84"/>
    </location>
</feature>
<name>A0A210R6Z3_MIZYE</name>
<dbReference type="EMBL" id="NEDP02000029">
    <property type="protein sequence ID" value="OWF56837.1"/>
    <property type="molecule type" value="Genomic_DNA"/>
</dbReference>
<dbReference type="InterPro" id="IPR050652">
    <property type="entry name" value="AN1_A20_ZnFinger"/>
</dbReference>
<dbReference type="InterPro" id="IPR000058">
    <property type="entry name" value="Znf_AN1"/>
</dbReference>
<protein>
    <submittedName>
        <fullName evidence="8">AN1-type zinc finger protein 3</fullName>
    </submittedName>
</protein>
<evidence type="ECO:0000259" key="6">
    <source>
        <dbReference type="PROSITE" id="PS51036"/>
    </source>
</evidence>
<dbReference type="Proteomes" id="UP000242188">
    <property type="component" value="Unassembled WGS sequence"/>
</dbReference>
<dbReference type="PROSITE" id="PS51036">
    <property type="entry name" value="ZF_A20"/>
    <property type="match status" value="1"/>
</dbReference>
<dbReference type="GO" id="GO:0003677">
    <property type="term" value="F:DNA binding"/>
    <property type="evidence" value="ECO:0007669"/>
    <property type="project" value="InterPro"/>
</dbReference>
<dbReference type="InterPro" id="IPR035896">
    <property type="entry name" value="AN1-like_Znf"/>
</dbReference>
<feature type="region of interest" description="Disordered" evidence="5">
    <location>
        <begin position="124"/>
        <end position="177"/>
    </location>
</feature>
<feature type="compositionally biased region" description="Polar residues" evidence="5">
    <location>
        <begin position="138"/>
        <end position="150"/>
    </location>
</feature>
<feature type="compositionally biased region" description="Polar residues" evidence="5">
    <location>
        <begin position="67"/>
        <end position="84"/>
    </location>
</feature>
<evidence type="ECO:0000313" key="9">
    <source>
        <dbReference type="Proteomes" id="UP000242188"/>
    </source>
</evidence>
<feature type="domain" description="AN1-type" evidence="7">
    <location>
        <begin position="176"/>
        <end position="225"/>
    </location>
</feature>
<feature type="domain" description="A20-type" evidence="6">
    <location>
        <begin position="6"/>
        <end position="38"/>
    </location>
</feature>
<dbReference type="InterPro" id="IPR002653">
    <property type="entry name" value="Znf_A20"/>
</dbReference>
<evidence type="ECO:0000259" key="7">
    <source>
        <dbReference type="PROSITE" id="PS51039"/>
    </source>
</evidence>
<evidence type="ECO:0000313" key="8">
    <source>
        <dbReference type="EMBL" id="OWF56837.1"/>
    </source>
</evidence>
<dbReference type="SMART" id="SM00154">
    <property type="entry name" value="ZnF_AN1"/>
    <property type="match status" value="1"/>
</dbReference>
<dbReference type="Gene3D" id="1.20.5.4770">
    <property type="match status" value="1"/>
</dbReference>
<evidence type="ECO:0000256" key="2">
    <source>
        <dbReference type="ARBA" id="ARBA00022771"/>
    </source>
</evidence>
<dbReference type="PANTHER" id="PTHR10634">
    <property type="entry name" value="AN1-TYPE ZINC FINGER PROTEIN"/>
    <property type="match status" value="1"/>
</dbReference>
<evidence type="ECO:0000256" key="4">
    <source>
        <dbReference type="PROSITE-ProRule" id="PRU00449"/>
    </source>
</evidence>
<dbReference type="STRING" id="6573.A0A210R6Z3"/>
<dbReference type="OrthoDB" id="428577at2759"/>
<dbReference type="Gene3D" id="4.10.1110.10">
    <property type="entry name" value="AN1-like Zinc finger"/>
    <property type="match status" value="1"/>
</dbReference>
<evidence type="ECO:0000256" key="5">
    <source>
        <dbReference type="SAM" id="MobiDB-lite"/>
    </source>
</evidence>
<feature type="compositionally biased region" description="Basic and acidic residues" evidence="5">
    <location>
        <begin position="152"/>
        <end position="162"/>
    </location>
</feature>
<dbReference type="GO" id="GO:0008270">
    <property type="term" value="F:zinc ion binding"/>
    <property type="evidence" value="ECO:0007669"/>
    <property type="project" value="UniProtKB-KW"/>
</dbReference>
<keyword evidence="9" id="KW-1185">Reference proteome</keyword>